<comment type="caution">
    <text evidence="4">The sequence shown here is derived from an EMBL/GenBank/DDBJ whole genome shotgun (WGS) entry which is preliminary data.</text>
</comment>
<dbReference type="CDD" id="cd00845">
    <property type="entry name" value="MPP_UshA_N_like"/>
    <property type="match status" value="1"/>
</dbReference>
<keyword evidence="5" id="KW-1185">Reference proteome</keyword>
<dbReference type="InterPro" id="IPR036907">
    <property type="entry name" value="5'-Nucleotdase_C_sf"/>
</dbReference>
<gene>
    <name evidence="4" type="ORF">J2S11_000416</name>
</gene>
<evidence type="ECO:0000313" key="4">
    <source>
        <dbReference type="EMBL" id="MDQ0164516.1"/>
    </source>
</evidence>
<proteinExistence type="inferred from homology"/>
<comment type="similarity">
    <text evidence="2">Belongs to the 5'-nucleotidase family.</text>
</comment>
<evidence type="ECO:0000259" key="3">
    <source>
        <dbReference type="PROSITE" id="PS51272"/>
    </source>
</evidence>
<protein>
    <submittedName>
        <fullName evidence="4">2',3'-cyclic-nucleotide 2'-phosphodiesterase (5'-nucleotidase family)</fullName>
    </submittedName>
</protein>
<dbReference type="InterPro" id="IPR006179">
    <property type="entry name" value="5_nucleotidase/apyrase"/>
</dbReference>
<dbReference type="SUPFAM" id="SSF56300">
    <property type="entry name" value="Metallo-dependent phosphatases"/>
    <property type="match status" value="1"/>
</dbReference>
<dbReference type="PRINTS" id="PR01607">
    <property type="entry name" value="APYRASEFAMLY"/>
</dbReference>
<evidence type="ECO:0000256" key="1">
    <source>
        <dbReference type="ARBA" id="ARBA00022729"/>
    </source>
</evidence>
<dbReference type="Pfam" id="PF00395">
    <property type="entry name" value="SLH"/>
    <property type="match status" value="1"/>
</dbReference>
<evidence type="ECO:0000256" key="2">
    <source>
        <dbReference type="RuleBase" id="RU362119"/>
    </source>
</evidence>
<evidence type="ECO:0000313" key="5">
    <source>
        <dbReference type="Proteomes" id="UP001235840"/>
    </source>
</evidence>
<feature type="domain" description="SLH" evidence="3">
    <location>
        <begin position="63"/>
        <end position="126"/>
    </location>
</feature>
<keyword evidence="2" id="KW-0378">Hydrolase</keyword>
<dbReference type="InterPro" id="IPR008334">
    <property type="entry name" value="5'-Nucleotdase_C"/>
</dbReference>
<reference evidence="4 5" key="1">
    <citation type="submission" date="2023-07" db="EMBL/GenBank/DDBJ databases">
        <title>Genomic Encyclopedia of Type Strains, Phase IV (KMG-IV): sequencing the most valuable type-strain genomes for metagenomic binning, comparative biology and taxonomic classification.</title>
        <authorList>
            <person name="Goeker M."/>
        </authorList>
    </citation>
    <scope>NUCLEOTIDE SEQUENCE [LARGE SCALE GENOMIC DNA]</scope>
    <source>
        <strain evidence="4 5">DSM 12751</strain>
    </source>
</reference>
<dbReference type="Gene3D" id="3.60.21.10">
    <property type="match status" value="1"/>
</dbReference>
<dbReference type="InterPro" id="IPR001119">
    <property type="entry name" value="SLH_dom"/>
</dbReference>
<dbReference type="PROSITE" id="PS51272">
    <property type="entry name" value="SLH"/>
    <property type="match status" value="1"/>
</dbReference>
<dbReference type="InterPro" id="IPR029052">
    <property type="entry name" value="Metallo-depent_PP-like"/>
</dbReference>
<organism evidence="4 5">
    <name type="scientific">Caldalkalibacillus horti</name>
    <dbReference type="NCBI Taxonomy" id="77523"/>
    <lineage>
        <taxon>Bacteria</taxon>
        <taxon>Bacillati</taxon>
        <taxon>Bacillota</taxon>
        <taxon>Bacilli</taxon>
        <taxon>Bacillales</taxon>
        <taxon>Bacillaceae</taxon>
        <taxon>Caldalkalibacillus</taxon>
    </lineage>
</organism>
<dbReference type="PANTHER" id="PTHR11575">
    <property type="entry name" value="5'-NUCLEOTIDASE-RELATED"/>
    <property type="match status" value="1"/>
</dbReference>
<accession>A0ABT9VU56</accession>
<keyword evidence="1" id="KW-0732">Signal</keyword>
<dbReference type="RefSeq" id="WP_307390238.1">
    <property type="nucleotide sequence ID" value="NZ_BAAADK010000018.1"/>
</dbReference>
<dbReference type="Pfam" id="PF02872">
    <property type="entry name" value="5_nucleotid_C"/>
    <property type="match status" value="1"/>
</dbReference>
<name>A0ABT9VU56_9BACI</name>
<sequence length="649" mass="71719">MSSSLLNRKYTFKTVWIKVLLVTLILALLWPMQVGVAEQDTVTRGEFIKAIIETLDVQLQEVTEDSILFNDVNGQLAPYIEAALRLELTNGMGESTFAPDVRITKEQAYVMYMRALNVKGTDATLSGNSTFSSRANVSDWARATLISAEELNLFSNTENMNIKAPLTKAELEQLLVHYQQLDKIVLVHLNDLHGRVLHNEDLGEMGLSKIATLIKEIKNKHEHVFLFDIGDTFHGTNYVNLNDGLTTIEVANKLGVDAMVPGNHEFNYGLDRFNEFEELLDFPFISANILEDGETVLDPYIKLEKAGKSFAVVALTSSDTPIRTHPDNVEGIQFEDEIETAKIYVEQLKDEVDHIIFLNHIGYGPDRTLASQTEGIDVILGGHSHTTIETPINVNGTYIAQAFEYGKALGVTKLLFQDEQLIGVNGYLMRDDASITPDQEIDQIVQRYKADIDEALEEVVGSTDSYLDGERETVRTKESNLGNVIADALRSMVDADIALQNGGGIRASIEPGDITLANMVAVLPFINTVVKIEQTGDQIKSSLEHSISNYPEQNGAFLQVSGLEFTFDPSQPVGNRVVEVTIAGEELDLTKTYTVATNDFMASGGDGYEWMASGNVLADTGELLSTALINYMKTNPSIPENEERIKVLP</sequence>
<dbReference type="SUPFAM" id="SSF55816">
    <property type="entry name" value="5'-nucleotidase (syn. UDP-sugar hydrolase), C-terminal domain"/>
    <property type="match status" value="1"/>
</dbReference>
<dbReference type="Gene3D" id="3.90.780.10">
    <property type="entry name" value="5'-Nucleotidase, C-terminal domain"/>
    <property type="match status" value="1"/>
</dbReference>
<keyword evidence="2" id="KW-0547">Nucleotide-binding</keyword>
<dbReference type="Proteomes" id="UP001235840">
    <property type="component" value="Unassembled WGS sequence"/>
</dbReference>
<dbReference type="EMBL" id="JAUSTY010000002">
    <property type="protein sequence ID" value="MDQ0164516.1"/>
    <property type="molecule type" value="Genomic_DNA"/>
</dbReference>
<dbReference type="PANTHER" id="PTHR11575:SF24">
    <property type="entry name" value="5'-NUCLEOTIDASE"/>
    <property type="match status" value="1"/>
</dbReference>
<dbReference type="InterPro" id="IPR004843">
    <property type="entry name" value="Calcineurin-like_PHP"/>
</dbReference>
<dbReference type="Pfam" id="PF00149">
    <property type="entry name" value="Metallophos"/>
    <property type="match status" value="1"/>
</dbReference>